<dbReference type="PANTHER" id="PTHR44591">
    <property type="entry name" value="STRESS RESPONSE REGULATOR PROTEIN 1"/>
    <property type="match status" value="1"/>
</dbReference>
<dbReference type="Pfam" id="PF13426">
    <property type="entry name" value="PAS_9"/>
    <property type="match status" value="1"/>
</dbReference>
<evidence type="ECO:0000256" key="1">
    <source>
        <dbReference type="ARBA" id="ARBA00000085"/>
    </source>
</evidence>
<dbReference type="eggNOG" id="COG0745">
    <property type="taxonomic scope" value="Bacteria"/>
</dbReference>
<dbReference type="AlphaFoldDB" id="I0W7K2"/>
<dbReference type="PATRIC" id="fig|946077.3.peg.2571"/>
<dbReference type="SUPFAM" id="SSF55785">
    <property type="entry name" value="PYP-like sensor domain (PAS domain)"/>
    <property type="match status" value="1"/>
</dbReference>
<dbReference type="Gene3D" id="1.10.287.130">
    <property type="match status" value="1"/>
</dbReference>
<evidence type="ECO:0000313" key="7">
    <source>
        <dbReference type="EMBL" id="EID72368.1"/>
    </source>
</evidence>
<dbReference type="Proteomes" id="UP000005938">
    <property type="component" value="Unassembled WGS sequence"/>
</dbReference>
<dbReference type="InterPro" id="IPR003661">
    <property type="entry name" value="HisK_dim/P_dom"/>
</dbReference>
<evidence type="ECO:0000259" key="5">
    <source>
        <dbReference type="PROSITE" id="PS50110"/>
    </source>
</evidence>
<dbReference type="InterPro" id="IPR050595">
    <property type="entry name" value="Bact_response_regulator"/>
</dbReference>
<accession>I0W7K2</accession>
<evidence type="ECO:0000256" key="3">
    <source>
        <dbReference type="ARBA" id="ARBA00022553"/>
    </source>
</evidence>
<dbReference type="PROSITE" id="PS50110">
    <property type="entry name" value="RESPONSE_REGULATORY"/>
    <property type="match status" value="1"/>
</dbReference>
<dbReference type="CDD" id="cd00130">
    <property type="entry name" value="PAS"/>
    <property type="match status" value="1"/>
</dbReference>
<dbReference type="RefSeq" id="WP_008241266.1">
    <property type="nucleotide sequence ID" value="NZ_AJJU01000037.1"/>
</dbReference>
<dbReference type="STRING" id="946077.W5A_12711"/>
<comment type="caution">
    <text evidence="7">The sequence shown here is derived from an EMBL/GenBank/DDBJ whole genome shotgun (WGS) entry which is preliminary data.</text>
</comment>
<dbReference type="SUPFAM" id="SSF52172">
    <property type="entry name" value="CheY-like"/>
    <property type="match status" value="1"/>
</dbReference>
<dbReference type="SUPFAM" id="SSF47384">
    <property type="entry name" value="Homodimeric domain of signal transducing histidine kinase"/>
    <property type="match status" value="1"/>
</dbReference>
<dbReference type="InterPro" id="IPR001789">
    <property type="entry name" value="Sig_transdc_resp-reg_receiver"/>
</dbReference>
<evidence type="ECO:0000256" key="2">
    <source>
        <dbReference type="ARBA" id="ARBA00012438"/>
    </source>
</evidence>
<evidence type="ECO:0000313" key="8">
    <source>
        <dbReference type="Proteomes" id="UP000005938"/>
    </source>
</evidence>
<dbReference type="SMART" id="SM00448">
    <property type="entry name" value="REC"/>
    <property type="match status" value="1"/>
</dbReference>
<dbReference type="InterPro" id="IPR036097">
    <property type="entry name" value="HisK_dim/P_sf"/>
</dbReference>
<dbReference type="Gene3D" id="3.30.450.20">
    <property type="entry name" value="PAS domain"/>
    <property type="match status" value="1"/>
</dbReference>
<evidence type="ECO:0000259" key="6">
    <source>
        <dbReference type="PROSITE" id="PS50112"/>
    </source>
</evidence>
<name>I0W7K2_9FLAO</name>
<dbReference type="Pfam" id="PF00512">
    <property type="entry name" value="HisKA"/>
    <property type="match status" value="1"/>
</dbReference>
<feature type="domain" description="PAS" evidence="6">
    <location>
        <begin position="139"/>
        <end position="193"/>
    </location>
</feature>
<proteinExistence type="predicted"/>
<dbReference type="InterPro" id="IPR000014">
    <property type="entry name" value="PAS"/>
</dbReference>
<evidence type="ECO:0000256" key="4">
    <source>
        <dbReference type="PROSITE-ProRule" id="PRU00169"/>
    </source>
</evidence>
<dbReference type="PANTHER" id="PTHR44591:SF3">
    <property type="entry name" value="RESPONSE REGULATORY DOMAIN-CONTAINING PROTEIN"/>
    <property type="match status" value="1"/>
</dbReference>
<dbReference type="InterPro" id="IPR035965">
    <property type="entry name" value="PAS-like_dom_sf"/>
</dbReference>
<dbReference type="GO" id="GO:0000155">
    <property type="term" value="F:phosphorelay sensor kinase activity"/>
    <property type="evidence" value="ECO:0007669"/>
    <property type="project" value="InterPro"/>
</dbReference>
<comment type="catalytic activity">
    <reaction evidence="1">
        <text>ATP + protein L-histidine = ADP + protein N-phospho-L-histidine.</text>
        <dbReference type="EC" id="2.7.13.3"/>
    </reaction>
</comment>
<sequence>MQKDKKAYNILVVEDNSGDFFLVKEYLEEMILTPEIIQKHSFNQVSEYLSSGYIPEVILLDLSLPDKNGEELISAILPLTKNIPIIILTGYTDANFAIKALALGISDYLLKDELNATTLYKSIVYTIERNKAIGRLKESEQRYSDLFHLSPLPMWVFNAKTLQFMDVNDSAIKHYGYTYEEFLSMTIDEIHPEGDIPDCEEIIKQIENESFSGGQFLHCKKNNTIIDVELQCNYLEFNNCNAVMVLANDITERLAHIKAIEKQNAKLRQIAWSQSHEVRAPLSRIMGILNLFQEDMITNEEKEEYLNYLANAADELDTIIKKIVDKTQGINITLNSES</sequence>
<reference evidence="7 8" key="1">
    <citation type="journal article" date="2012" name="J. Bacteriol.">
        <title>Genome Sequence of the Halotolerant Bacterium Imtechella halotolerans K1T.</title>
        <authorList>
            <person name="Kumar S."/>
            <person name="Vikram S."/>
            <person name="Subramanian S."/>
            <person name="Raghava G.P."/>
            <person name="Pinnaka A.K."/>
        </authorList>
    </citation>
    <scope>NUCLEOTIDE SEQUENCE [LARGE SCALE GENOMIC DNA]</scope>
    <source>
        <strain evidence="7 8">K1</strain>
    </source>
</reference>
<dbReference type="InterPro" id="IPR011006">
    <property type="entry name" value="CheY-like_superfamily"/>
</dbReference>
<keyword evidence="8" id="KW-1185">Reference proteome</keyword>
<dbReference type="Gene3D" id="3.40.50.2300">
    <property type="match status" value="1"/>
</dbReference>
<dbReference type="EC" id="2.7.13.3" evidence="2"/>
<feature type="modified residue" description="4-aspartylphosphate" evidence="4">
    <location>
        <position position="61"/>
    </location>
</feature>
<feature type="domain" description="Response regulatory" evidence="5">
    <location>
        <begin position="9"/>
        <end position="126"/>
    </location>
</feature>
<organism evidence="7 8">
    <name type="scientific">Imtechella halotolerans K1</name>
    <dbReference type="NCBI Taxonomy" id="946077"/>
    <lineage>
        <taxon>Bacteria</taxon>
        <taxon>Pseudomonadati</taxon>
        <taxon>Bacteroidota</taxon>
        <taxon>Flavobacteriia</taxon>
        <taxon>Flavobacteriales</taxon>
        <taxon>Flavobacteriaceae</taxon>
        <taxon>Imtechella</taxon>
    </lineage>
</organism>
<keyword evidence="3 4" id="KW-0597">Phosphoprotein</keyword>
<dbReference type="CDD" id="cd00082">
    <property type="entry name" value="HisKA"/>
    <property type="match status" value="1"/>
</dbReference>
<dbReference type="EMBL" id="AJJU01000037">
    <property type="protein sequence ID" value="EID72368.1"/>
    <property type="molecule type" value="Genomic_DNA"/>
</dbReference>
<dbReference type="SMART" id="SM00091">
    <property type="entry name" value="PAS"/>
    <property type="match status" value="1"/>
</dbReference>
<gene>
    <name evidence="7" type="ORF">W5A_12711</name>
</gene>
<dbReference type="Pfam" id="PF00072">
    <property type="entry name" value="Response_reg"/>
    <property type="match status" value="1"/>
</dbReference>
<protein>
    <recommendedName>
        <fullName evidence="2">histidine kinase</fullName>
        <ecNumber evidence="2">2.7.13.3</ecNumber>
    </recommendedName>
</protein>
<dbReference type="OrthoDB" id="9124519at2"/>
<dbReference type="PROSITE" id="PS50112">
    <property type="entry name" value="PAS"/>
    <property type="match status" value="1"/>
</dbReference>
<dbReference type="NCBIfam" id="TIGR00229">
    <property type="entry name" value="sensory_box"/>
    <property type="match status" value="1"/>
</dbReference>